<dbReference type="RefSeq" id="WP_092852207.1">
    <property type="nucleotide sequence ID" value="NZ_FOMI01000007.1"/>
</dbReference>
<evidence type="ECO:0000256" key="8">
    <source>
        <dbReference type="ARBA" id="ARBA00030816"/>
    </source>
</evidence>
<dbReference type="EMBL" id="FOMI01000007">
    <property type="protein sequence ID" value="SFD24482.1"/>
    <property type="molecule type" value="Genomic_DNA"/>
</dbReference>
<comment type="cofactor">
    <cofactor evidence="1">
        <name>Zn(2+)</name>
        <dbReference type="ChEBI" id="CHEBI:29105"/>
    </cofactor>
</comment>
<dbReference type="PANTHER" id="PTHR11774">
    <property type="entry name" value="GERANYLGERANYL TRANSFERASE TYPE BETA SUBUNIT"/>
    <property type="match status" value="1"/>
</dbReference>
<evidence type="ECO:0000256" key="5">
    <source>
        <dbReference type="ARBA" id="ARBA00022723"/>
    </source>
</evidence>
<dbReference type="STRING" id="870482.SAMN04487987_10767"/>
<protein>
    <recommendedName>
        <fullName evidence="8">Geranylgeranyl transferase type II subunit beta</fullName>
    </recommendedName>
    <alternativeName>
        <fullName evidence="9">Type II protein geranyl-geranyltransferase subunit beta</fullName>
    </alternativeName>
</protein>
<keyword evidence="4 12" id="KW-0808">Transferase</keyword>
<evidence type="ECO:0000259" key="11">
    <source>
        <dbReference type="Pfam" id="PF00432"/>
    </source>
</evidence>
<dbReference type="SUPFAM" id="SSF48239">
    <property type="entry name" value="Terpenoid cyclases/Protein prenyltransferases"/>
    <property type="match status" value="2"/>
</dbReference>
<feature type="domain" description="Prenyltransferase alpha-alpha toroid" evidence="11">
    <location>
        <begin position="24"/>
        <end position="75"/>
    </location>
</feature>
<organism evidence="12 13">
    <name type="scientific">Algibacter pectinivorans</name>
    <dbReference type="NCBI Taxonomy" id="870482"/>
    <lineage>
        <taxon>Bacteria</taxon>
        <taxon>Pseudomonadati</taxon>
        <taxon>Bacteroidota</taxon>
        <taxon>Flavobacteriia</taxon>
        <taxon>Flavobacteriales</taxon>
        <taxon>Flavobacteriaceae</taxon>
        <taxon>Algibacter</taxon>
    </lineage>
</organism>
<accession>A0A1I1QR50</accession>
<evidence type="ECO:0000256" key="7">
    <source>
        <dbReference type="ARBA" id="ARBA00022833"/>
    </source>
</evidence>
<evidence type="ECO:0000313" key="13">
    <source>
        <dbReference type="Proteomes" id="UP000199439"/>
    </source>
</evidence>
<evidence type="ECO:0000256" key="3">
    <source>
        <dbReference type="ARBA" id="ARBA00022602"/>
    </source>
</evidence>
<dbReference type="GO" id="GO:0008318">
    <property type="term" value="F:protein prenyltransferase activity"/>
    <property type="evidence" value="ECO:0007669"/>
    <property type="project" value="InterPro"/>
</dbReference>
<dbReference type="Gene3D" id="1.50.10.20">
    <property type="match status" value="1"/>
</dbReference>
<keyword evidence="7" id="KW-0862">Zinc</keyword>
<keyword evidence="3" id="KW-0637">Prenyltransferase</keyword>
<keyword evidence="10" id="KW-0732">Signal</keyword>
<keyword evidence="5" id="KW-0479">Metal-binding</keyword>
<comment type="similarity">
    <text evidence="2">Belongs to the protein prenyltransferase subunit beta family.</text>
</comment>
<dbReference type="Proteomes" id="UP000199439">
    <property type="component" value="Unassembled WGS sequence"/>
</dbReference>
<feature type="chain" id="PRO_5011498258" description="Geranylgeranyl transferase type II subunit beta" evidence="10">
    <location>
        <begin position="24"/>
        <end position="612"/>
    </location>
</feature>
<evidence type="ECO:0000256" key="2">
    <source>
        <dbReference type="ARBA" id="ARBA00010497"/>
    </source>
</evidence>
<evidence type="ECO:0000256" key="10">
    <source>
        <dbReference type="SAM" id="SignalP"/>
    </source>
</evidence>
<dbReference type="Pfam" id="PF00432">
    <property type="entry name" value="Prenyltrans"/>
    <property type="match status" value="2"/>
</dbReference>
<evidence type="ECO:0000256" key="4">
    <source>
        <dbReference type="ARBA" id="ARBA00022679"/>
    </source>
</evidence>
<dbReference type="CDD" id="cd00688">
    <property type="entry name" value="ISOPREN_C2_like"/>
    <property type="match status" value="1"/>
</dbReference>
<dbReference type="OrthoDB" id="9758578at2"/>
<dbReference type="InterPro" id="IPR008930">
    <property type="entry name" value="Terpenoid_cyclase/PrenylTrfase"/>
</dbReference>
<proteinExistence type="inferred from homology"/>
<evidence type="ECO:0000256" key="9">
    <source>
        <dbReference type="ARBA" id="ARBA00032766"/>
    </source>
</evidence>
<dbReference type="GO" id="GO:0046872">
    <property type="term" value="F:metal ion binding"/>
    <property type="evidence" value="ECO:0007669"/>
    <property type="project" value="UniProtKB-KW"/>
</dbReference>
<feature type="signal peptide" evidence="10">
    <location>
        <begin position="1"/>
        <end position="23"/>
    </location>
</feature>
<dbReference type="PANTHER" id="PTHR11774:SF11">
    <property type="entry name" value="GERANYLGERANYL TRANSFERASE TYPE-2 SUBUNIT BETA"/>
    <property type="match status" value="1"/>
</dbReference>
<dbReference type="InterPro" id="IPR045089">
    <property type="entry name" value="PGGT1B-like"/>
</dbReference>
<name>A0A1I1QR50_9FLAO</name>
<keyword evidence="6" id="KW-0677">Repeat</keyword>
<keyword evidence="13" id="KW-1185">Reference proteome</keyword>
<dbReference type="AlphaFoldDB" id="A0A1I1QR50"/>
<feature type="domain" description="Prenyltransferase alpha-alpha toroid" evidence="11">
    <location>
        <begin position="156"/>
        <end position="330"/>
    </location>
</feature>
<evidence type="ECO:0000256" key="6">
    <source>
        <dbReference type="ARBA" id="ARBA00022737"/>
    </source>
</evidence>
<evidence type="ECO:0000256" key="1">
    <source>
        <dbReference type="ARBA" id="ARBA00001947"/>
    </source>
</evidence>
<reference evidence="13" key="1">
    <citation type="submission" date="2016-10" db="EMBL/GenBank/DDBJ databases">
        <authorList>
            <person name="Varghese N."/>
            <person name="Submissions S."/>
        </authorList>
    </citation>
    <scope>NUCLEOTIDE SEQUENCE [LARGE SCALE GENOMIC DNA]</scope>
    <source>
        <strain evidence="13">DSM 25730</strain>
    </source>
</reference>
<evidence type="ECO:0000313" key="12">
    <source>
        <dbReference type="EMBL" id="SFD24482.1"/>
    </source>
</evidence>
<dbReference type="InterPro" id="IPR001330">
    <property type="entry name" value="Prenyltrans"/>
</dbReference>
<gene>
    <name evidence="12" type="ORF">SAMN04487987_10767</name>
</gene>
<sequence>MRFKFFKSSLFISVFLLGFFNFAQQKRVDASSVVSYLLDHQKENGAFGPQNKEYTDLAWNYPAIYTLKILGANIPREKEAFKNGNKSWIEINSRKNGPWYWSFYQKANLYHLYNVSDINFESGVKRNQTWEIKFKPRKGYLEFSEYKKGFFFNIASLWHMLGAISLLDGHVSNKGSIENYLLSRQANNGAFVDDVSAIPTPTNKDANLVITSYAILVLKSLGKDIPNSEKCIQWLQACQTSNGGFKYNPDNKEISNKPDVWYTWCALQALQVLGAKPKDSKKCAKWLNSLQNYDGGFADRPGWKSRIYSTYYAVSSLHYLTGNANSAITQKKRVNKNKYIPEGKYSIYQAFHKSPVGGNGMIDSIVKMNINLIGVKTNTKHIDFKNGISAQVTKNKSYVKQKNYKLEVLELPENYSHKLTWNNNQKADHISNFLVPPNLSYKQAQIYNKAFNAGKEGLSWIGFKTNVIRPIRKLSKETLFYPELDYSMINAYQVYDEGLDFGYGYNAVPGAHFGNIDWVRHFPYKERWEGVLPIIADGDAHGNINKWQEHILQFRNIFIAKDYHFKSYIEASLNGRSVCVIRMPSGTLRYYGSKAAINYLKKHQSQWEWWTN</sequence>